<dbReference type="AlphaFoldDB" id="A0A218XXT9"/>
<gene>
    <name evidence="2" type="ORF">CDL15_Pgr024336</name>
</gene>
<name>A0A218XXT9_PUNGR</name>
<keyword evidence="1" id="KW-0812">Transmembrane</keyword>
<keyword evidence="1" id="KW-1133">Transmembrane helix</keyword>
<dbReference type="Proteomes" id="UP000197138">
    <property type="component" value="Unassembled WGS sequence"/>
</dbReference>
<reference evidence="3" key="1">
    <citation type="journal article" date="2017" name="Plant J.">
        <title>The pomegranate (Punica granatum L.) genome and the genomics of punicalagin biosynthesis.</title>
        <authorList>
            <person name="Qin G."/>
            <person name="Xu C."/>
            <person name="Ming R."/>
            <person name="Tang H."/>
            <person name="Guyot R."/>
            <person name="Kramer E.M."/>
            <person name="Hu Y."/>
            <person name="Yi X."/>
            <person name="Qi Y."/>
            <person name="Xu X."/>
            <person name="Gao Z."/>
            <person name="Pan H."/>
            <person name="Jian J."/>
            <person name="Tian Y."/>
            <person name="Yue Z."/>
            <person name="Xu Y."/>
        </authorList>
    </citation>
    <scope>NUCLEOTIDE SEQUENCE [LARGE SCALE GENOMIC DNA]</scope>
    <source>
        <strain evidence="3">cv. Dabenzi</strain>
    </source>
</reference>
<dbReference type="EMBL" id="MTKT01000666">
    <property type="protein sequence ID" value="OWM89588.1"/>
    <property type="molecule type" value="Genomic_DNA"/>
</dbReference>
<organism evidence="2 3">
    <name type="scientific">Punica granatum</name>
    <name type="common">Pomegranate</name>
    <dbReference type="NCBI Taxonomy" id="22663"/>
    <lineage>
        <taxon>Eukaryota</taxon>
        <taxon>Viridiplantae</taxon>
        <taxon>Streptophyta</taxon>
        <taxon>Embryophyta</taxon>
        <taxon>Tracheophyta</taxon>
        <taxon>Spermatophyta</taxon>
        <taxon>Magnoliopsida</taxon>
        <taxon>eudicotyledons</taxon>
        <taxon>Gunneridae</taxon>
        <taxon>Pentapetalae</taxon>
        <taxon>rosids</taxon>
        <taxon>malvids</taxon>
        <taxon>Myrtales</taxon>
        <taxon>Lythraceae</taxon>
        <taxon>Punica</taxon>
    </lineage>
</organism>
<proteinExistence type="predicted"/>
<sequence>MAAVGGAAGNGSRATGYFVCVGLVALLGPFLSGHLVAVPVGLSSIILNFSNITAPLLLATDYQFHAMLSKA</sequence>
<evidence type="ECO:0000313" key="3">
    <source>
        <dbReference type="Proteomes" id="UP000197138"/>
    </source>
</evidence>
<evidence type="ECO:0000313" key="2">
    <source>
        <dbReference type="EMBL" id="OWM89588.1"/>
    </source>
</evidence>
<protein>
    <submittedName>
        <fullName evidence="2">Uncharacterized protein</fullName>
    </submittedName>
</protein>
<keyword evidence="1" id="KW-0472">Membrane</keyword>
<accession>A0A218XXT9</accession>
<feature type="transmembrane region" description="Helical" evidence="1">
    <location>
        <begin position="16"/>
        <end position="42"/>
    </location>
</feature>
<comment type="caution">
    <text evidence="2">The sequence shown here is derived from an EMBL/GenBank/DDBJ whole genome shotgun (WGS) entry which is preliminary data.</text>
</comment>
<evidence type="ECO:0000256" key="1">
    <source>
        <dbReference type="SAM" id="Phobius"/>
    </source>
</evidence>